<protein>
    <submittedName>
        <fullName evidence="3">Extracellular solute-binding protein</fullName>
    </submittedName>
</protein>
<sequence>MNSKKMLTAIFALVLTFSMAGCGSKSSGTASSGVSEDKPTDISVTTITFGGTPSNDLEGLQEIGKKLNVKLHINYIPANNIGEKLNALLASKDLTDVMFVEYLESAPAYLSAVQQGAFWDLTPYIKDYPNLSQYPESVWNNLKVDGKIMSLPRIRPLDGHMAMSIRQDWLDKLGLKAPTTMDELYNVMEAFTKNDPDGDGKANTYGLAFVGAPTGLMPMFGAGNGWTQDSSGKLIPDWWTPQFKEGMAFLNKAYKAGLILPDFPVMKSTQLKEMLLQSKAGIAVNNIIDSYNYSQDLQKVKPEAKLTAYELPKASDGASHYTQATGYYGQLLINKKVSEDKLKKILEVYDYTATQEGYNLVAYGIKDKDYTVSADGFITQKEESKKLYDNSSSWLSGYFNKYARAEEPGIPADIRDYNHKLVDSISQVSVADPTIGFSPSEVYLENGADWTKKKQDMMVNVILGKNTLDEWDTFVRSYQEDSKFKKYVDEINEQYK</sequence>
<dbReference type="InterPro" id="IPR050490">
    <property type="entry name" value="Bact_solute-bd_prot1"/>
</dbReference>
<dbReference type="AlphaFoldDB" id="A0A7X3IF51"/>
<feature type="signal peptide" evidence="2">
    <location>
        <begin position="1"/>
        <end position="20"/>
    </location>
</feature>
<reference evidence="3 4" key="1">
    <citation type="submission" date="2019-12" db="EMBL/GenBank/DDBJ databases">
        <title>Paenibacillus sp. nov., an endophytic bacterium isolated from the stem of Dendrobium.</title>
        <authorList>
            <person name="Zhao R."/>
        </authorList>
    </citation>
    <scope>NUCLEOTIDE SEQUENCE [LARGE SCALE GENOMIC DNA]</scope>
    <source>
        <strain evidence="3 4">HJL G12</strain>
    </source>
</reference>
<dbReference type="PANTHER" id="PTHR43649">
    <property type="entry name" value="ARABINOSE-BINDING PROTEIN-RELATED"/>
    <property type="match status" value="1"/>
</dbReference>
<organism evidence="3 4">
    <name type="scientific">Paenibacillus dendrobii</name>
    <dbReference type="NCBI Taxonomy" id="2691084"/>
    <lineage>
        <taxon>Bacteria</taxon>
        <taxon>Bacillati</taxon>
        <taxon>Bacillota</taxon>
        <taxon>Bacilli</taxon>
        <taxon>Bacillales</taxon>
        <taxon>Paenibacillaceae</taxon>
        <taxon>Paenibacillus</taxon>
    </lineage>
</organism>
<feature type="chain" id="PRO_5039501005" evidence="2">
    <location>
        <begin position="21"/>
        <end position="496"/>
    </location>
</feature>
<evidence type="ECO:0000256" key="1">
    <source>
        <dbReference type="ARBA" id="ARBA00022729"/>
    </source>
</evidence>
<dbReference type="Proteomes" id="UP000460318">
    <property type="component" value="Unassembled WGS sequence"/>
</dbReference>
<dbReference type="SUPFAM" id="SSF53850">
    <property type="entry name" value="Periplasmic binding protein-like II"/>
    <property type="match status" value="1"/>
</dbReference>
<accession>A0A7X3IF51</accession>
<keyword evidence="4" id="KW-1185">Reference proteome</keyword>
<evidence type="ECO:0000256" key="2">
    <source>
        <dbReference type="SAM" id="SignalP"/>
    </source>
</evidence>
<dbReference type="EMBL" id="WUBI01000001">
    <property type="protein sequence ID" value="MWV42762.1"/>
    <property type="molecule type" value="Genomic_DNA"/>
</dbReference>
<evidence type="ECO:0000313" key="4">
    <source>
        <dbReference type="Proteomes" id="UP000460318"/>
    </source>
</evidence>
<dbReference type="Gene3D" id="3.40.190.10">
    <property type="entry name" value="Periplasmic binding protein-like II"/>
    <property type="match status" value="2"/>
</dbReference>
<comment type="caution">
    <text evidence="3">The sequence shown here is derived from an EMBL/GenBank/DDBJ whole genome shotgun (WGS) entry which is preliminary data.</text>
</comment>
<gene>
    <name evidence="3" type="ORF">GRF59_03905</name>
</gene>
<dbReference type="PROSITE" id="PS51257">
    <property type="entry name" value="PROKAR_LIPOPROTEIN"/>
    <property type="match status" value="1"/>
</dbReference>
<name>A0A7X3IF51_9BACL</name>
<dbReference type="PANTHER" id="PTHR43649:SF33">
    <property type="entry name" value="POLYGALACTURONAN_RHAMNOGALACTURONAN-BINDING PROTEIN YTCQ"/>
    <property type="match status" value="1"/>
</dbReference>
<evidence type="ECO:0000313" key="3">
    <source>
        <dbReference type="EMBL" id="MWV42762.1"/>
    </source>
</evidence>
<keyword evidence="1 2" id="KW-0732">Signal</keyword>
<proteinExistence type="predicted"/>